<keyword evidence="1" id="KW-0472">Membrane</keyword>
<accession>A0AAD9NPK6</accession>
<proteinExistence type="predicted"/>
<dbReference type="InterPro" id="IPR052728">
    <property type="entry name" value="O2_lipid_transport_reg"/>
</dbReference>
<dbReference type="PANTHER" id="PTHR11161:SF0">
    <property type="entry name" value="O-ACYLTRANSFERASE LIKE PROTEIN"/>
    <property type="match status" value="1"/>
</dbReference>
<organism evidence="2 3">
    <name type="scientific">Ridgeia piscesae</name>
    <name type="common">Tubeworm</name>
    <dbReference type="NCBI Taxonomy" id="27915"/>
    <lineage>
        <taxon>Eukaryota</taxon>
        <taxon>Metazoa</taxon>
        <taxon>Spiralia</taxon>
        <taxon>Lophotrochozoa</taxon>
        <taxon>Annelida</taxon>
        <taxon>Polychaeta</taxon>
        <taxon>Sedentaria</taxon>
        <taxon>Canalipalpata</taxon>
        <taxon>Sabellida</taxon>
        <taxon>Siboglinidae</taxon>
        <taxon>Ridgeia</taxon>
    </lineage>
</organism>
<comment type="caution">
    <text evidence="2">The sequence shown here is derived from an EMBL/GenBank/DDBJ whole genome shotgun (WGS) entry which is preliminary data.</text>
</comment>
<dbReference type="AlphaFoldDB" id="A0AAD9NPK6"/>
<feature type="transmembrane region" description="Helical" evidence="1">
    <location>
        <begin position="116"/>
        <end position="135"/>
    </location>
</feature>
<keyword evidence="1" id="KW-0812">Transmembrane</keyword>
<reference evidence="2" key="1">
    <citation type="journal article" date="2023" name="Mol. Biol. Evol.">
        <title>Third-Generation Sequencing Reveals the Adaptive Role of the Epigenome in Three Deep-Sea Polychaetes.</title>
        <authorList>
            <person name="Perez M."/>
            <person name="Aroh O."/>
            <person name="Sun Y."/>
            <person name="Lan Y."/>
            <person name="Juniper S.K."/>
            <person name="Young C.R."/>
            <person name="Angers B."/>
            <person name="Qian P.Y."/>
        </authorList>
    </citation>
    <scope>NUCLEOTIDE SEQUENCE</scope>
    <source>
        <strain evidence="2">R07B-5</strain>
    </source>
</reference>
<gene>
    <name evidence="2" type="ORF">NP493_688g01017</name>
</gene>
<name>A0AAD9NPK6_RIDPI</name>
<keyword evidence="1" id="KW-1133">Transmembrane helix</keyword>
<dbReference type="PANTHER" id="PTHR11161">
    <property type="entry name" value="O-ACYLTRANSFERASE"/>
    <property type="match status" value="1"/>
</dbReference>
<dbReference type="Proteomes" id="UP001209878">
    <property type="component" value="Unassembled WGS sequence"/>
</dbReference>
<dbReference type="EMBL" id="JAODUO010000686">
    <property type="protein sequence ID" value="KAK2176078.1"/>
    <property type="molecule type" value="Genomic_DNA"/>
</dbReference>
<feature type="transmembrane region" description="Helical" evidence="1">
    <location>
        <begin position="386"/>
        <end position="408"/>
    </location>
</feature>
<keyword evidence="3" id="KW-1185">Reference proteome</keyword>
<sequence length="409" mass="45735">MDISSINCNIHPFRFRFRFLQLCVCSAVSQCGSVSLTSIFSRKQPRVVRQGLAIFPPTWGGRSPVTNDTLSPTCHSDIVQYHRGIVAGHQWAVTRNDILTWSVCAKYLRKTRRQHYTLNVVLGLFGIVILLGTFVDVIKSRPTPSPSPATVKFPKVAETALSDDATTHAGCELTAMKVPASNEHTVKGDVTTDAKVTCSLVADPKVSDDVNAARNVHVAVSADCKVINDVNADSIVNDGKTNTPLKMMAMAVEEQATSPSNCCQGATWSALRAFSLYRNVPRILSARHHPGSYTAALVTVSFSKQLSRQGGMPKLLQMVRYYVHRYMRLTPPYAMLIMFAACYFNYVTSGPLTADVYGSDKCRRSWWSLLLYIDIFVDEMRECVGWTWYLTLDFQFYVIAPLFIWLLYR</sequence>
<evidence type="ECO:0000313" key="2">
    <source>
        <dbReference type="EMBL" id="KAK2176078.1"/>
    </source>
</evidence>
<protein>
    <submittedName>
        <fullName evidence="2">Uncharacterized protein</fullName>
    </submittedName>
</protein>
<evidence type="ECO:0000256" key="1">
    <source>
        <dbReference type="SAM" id="Phobius"/>
    </source>
</evidence>
<evidence type="ECO:0000313" key="3">
    <source>
        <dbReference type="Proteomes" id="UP001209878"/>
    </source>
</evidence>